<dbReference type="InterPro" id="IPR036010">
    <property type="entry name" value="2Fe-2S_ferredoxin-like_sf"/>
</dbReference>
<dbReference type="InterPro" id="IPR006058">
    <property type="entry name" value="2Fe2S_fd_BS"/>
</dbReference>
<reference evidence="7 8" key="1">
    <citation type="submission" date="2014-01" db="EMBL/GenBank/DDBJ databases">
        <title>Genome sequence determination for a cystic fibrosis isolate, Inquilinus limosus.</title>
        <authorList>
            <person name="Pino M."/>
            <person name="Di Conza J."/>
            <person name="Gutkind G."/>
        </authorList>
    </citation>
    <scope>NUCLEOTIDE SEQUENCE [LARGE SCALE GENOMIC DNA]</scope>
    <source>
        <strain evidence="7 8">MP06</strain>
    </source>
</reference>
<keyword evidence="2" id="KW-0479">Metal-binding</keyword>
<evidence type="ECO:0000256" key="3">
    <source>
        <dbReference type="ARBA" id="ARBA00023002"/>
    </source>
</evidence>
<dbReference type="SUPFAM" id="SSF54292">
    <property type="entry name" value="2Fe-2S ferredoxin-like"/>
    <property type="match status" value="1"/>
</dbReference>
<evidence type="ECO:0000259" key="6">
    <source>
        <dbReference type="PROSITE" id="PS51085"/>
    </source>
</evidence>
<dbReference type="CDD" id="cd00207">
    <property type="entry name" value="fer2"/>
    <property type="match status" value="1"/>
</dbReference>
<feature type="domain" description="2Fe-2S ferredoxin-type" evidence="6">
    <location>
        <begin position="1"/>
        <end position="77"/>
    </location>
</feature>
<organism evidence="7 8">
    <name type="scientific">Inquilinus limosus MP06</name>
    <dbReference type="NCBI Taxonomy" id="1398085"/>
    <lineage>
        <taxon>Bacteria</taxon>
        <taxon>Pseudomonadati</taxon>
        <taxon>Pseudomonadota</taxon>
        <taxon>Alphaproteobacteria</taxon>
        <taxon>Rhodospirillales</taxon>
        <taxon>Rhodospirillaceae</taxon>
        <taxon>Inquilinus</taxon>
    </lineage>
</organism>
<gene>
    <name evidence="7" type="ORF">P409_22250</name>
</gene>
<evidence type="ECO:0000313" key="7">
    <source>
        <dbReference type="EMBL" id="KGM32291.1"/>
    </source>
</evidence>
<sequence>MAVELNINGRIEHIDAPPEMPLLWALRDELGLVGTKFGCGAGLCGACTVHLDGAAVRACQTPIGDVGTARIVTIEGIGATDVGVRLQQAWLAFDVMQCGYCQAGQIMSAAALLAATPAPGDDDIDSAMAGNLCRCGTYTRIRAAIHKAAERNAAEGSAG</sequence>
<dbReference type="PROSITE" id="PS00197">
    <property type="entry name" value="2FE2S_FER_1"/>
    <property type="match status" value="1"/>
</dbReference>
<name>A0A0A0D0R7_9PROT</name>
<dbReference type="Gene3D" id="3.10.20.30">
    <property type="match status" value="1"/>
</dbReference>
<dbReference type="Proteomes" id="UP000029995">
    <property type="component" value="Unassembled WGS sequence"/>
</dbReference>
<dbReference type="InterPro" id="IPR036884">
    <property type="entry name" value="2Fe-2S-bd_dom_sf"/>
</dbReference>
<keyword evidence="5" id="KW-0411">Iron-sulfur</keyword>
<dbReference type="GO" id="GO:0016491">
    <property type="term" value="F:oxidoreductase activity"/>
    <property type="evidence" value="ECO:0007669"/>
    <property type="project" value="UniProtKB-KW"/>
</dbReference>
<dbReference type="Pfam" id="PF01799">
    <property type="entry name" value="Fer2_2"/>
    <property type="match status" value="1"/>
</dbReference>
<dbReference type="PANTHER" id="PTHR44379:SF2">
    <property type="entry name" value="BLR6218 PROTEIN"/>
    <property type="match status" value="1"/>
</dbReference>
<dbReference type="GO" id="GO:0046872">
    <property type="term" value="F:metal ion binding"/>
    <property type="evidence" value="ECO:0007669"/>
    <property type="project" value="UniProtKB-KW"/>
</dbReference>
<protein>
    <submittedName>
        <fullName evidence="7">(2Fe-2S)-binding protein</fullName>
    </submittedName>
</protein>
<dbReference type="Pfam" id="PF00111">
    <property type="entry name" value="Fer2"/>
    <property type="match status" value="1"/>
</dbReference>
<dbReference type="InterPro" id="IPR002888">
    <property type="entry name" value="2Fe-2S-bd"/>
</dbReference>
<keyword evidence="1" id="KW-0001">2Fe-2S</keyword>
<dbReference type="RefSeq" id="WP_034843816.1">
    <property type="nucleotide sequence ID" value="NZ_JANX01000342.1"/>
</dbReference>
<proteinExistence type="predicted"/>
<dbReference type="GO" id="GO:0051537">
    <property type="term" value="F:2 iron, 2 sulfur cluster binding"/>
    <property type="evidence" value="ECO:0007669"/>
    <property type="project" value="UniProtKB-KW"/>
</dbReference>
<dbReference type="PANTHER" id="PTHR44379">
    <property type="entry name" value="OXIDOREDUCTASE WITH IRON-SULFUR SUBUNIT"/>
    <property type="match status" value="1"/>
</dbReference>
<keyword evidence="4" id="KW-0408">Iron</keyword>
<dbReference type="AlphaFoldDB" id="A0A0A0D0R7"/>
<evidence type="ECO:0000256" key="5">
    <source>
        <dbReference type="ARBA" id="ARBA00023014"/>
    </source>
</evidence>
<dbReference type="InterPro" id="IPR012675">
    <property type="entry name" value="Beta-grasp_dom_sf"/>
</dbReference>
<dbReference type="InterPro" id="IPR001041">
    <property type="entry name" value="2Fe-2S_ferredoxin-type"/>
</dbReference>
<dbReference type="InterPro" id="IPR051452">
    <property type="entry name" value="Diverse_Oxidoreductases"/>
</dbReference>
<dbReference type="OrthoDB" id="9792018at2"/>
<accession>A0A0A0D0R7</accession>
<comment type="caution">
    <text evidence="7">The sequence shown here is derived from an EMBL/GenBank/DDBJ whole genome shotgun (WGS) entry which is preliminary data.</text>
</comment>
<dbReference type="PROSITE" id="PS51085">
    <property type="entry name" value="2FE2S_FER_2"/>
    <property type="match status" value="1"/>
</dbReference>
<dbReference type="EMBL" id="JANX01000342">
    <property type="protein sequence ID" value="KGM32291.1"/>
    <property type="molecule type" value="Genomic_DNA"/>
</dbReference>
<dbReference type="Gene3D" id="1.10.150.120">
    <property type="entry name" value="[2Fe-2S]-binding domain"/>
    <property type="match status" value="1"/>
</dbReference>
<evidence type="ECO:0000256" key="1">
    <source>
        <dbReference type="ARBA" id="ARBA00022714"/>
    </source>
</evidence>
<evidence type="ECO:0000256" key="4">
    <source>
        <dbReference type="ARBA" id="ARBA00023004"/>
    </source>
</evidence>
<dbReference type="SUPFAM" id="SSF47741">
    <property type="entry name" value="CO dehydrogenase ISP C-domain like"/>
    <property type="match status" value="1"/>
</dbReference>
<evidence type="ECO:0000256" key="2">
    <source>
        <dbReference type="ARBA" id="ARBA00022723"/>
    </source>
</evidence>
<keyword evidence="3" id="KW-0560">Oxidoreductase</keyword>
<evidence type="ECO:0000313" key="8">
    <source>
        <dbReference type="Proteomes" id="UP000029995"/>
    </source>
</evidence>